<organism evidence="1">
    <name type="scientific">bioreactor metagenome</name>
    <dbReference type="NCBI Taxonomy" id="1076179"/>
    <lineage>
        <taxon>unclassified sequences</taxon>
        <taxon>metagenomes</taxon>
        <taxon>ecological metagenomes</taxon>
    </lineage>
</organism>
<evidence type="ECO:0000313" key="1">
    <source>
        <dbReference type="EMBL" id="MPN60166.1"/>
    </source>
</evidence>
<gene>
    <name evidence="1" type="ORF">SDC9_207891</name>
</gene>
<name>A0A645J9R4_9ZZZZ</name>
<proteinExistence type="predicted"/>
<dbReference type="AlphaFoldDB" id="A0A645J9R4"/>
<sequence>MGELFHVRIRRGDRIHRDARSVRDVQRKGRPRLFSAHDEIALAAGDDREPAAFLKVGLDFSGQRTVSADSFEQKRRVAQFAFPAHDHLCRDAD</sequence>
<accession>A0A645J9R4</accession>
<protein>
    <submittedName>
        <fullName evidence="1">Uncharacterized protein</fullName>
    </submittedName>
</protein>
<reference evidence="1" key="1">
    <citation type="submission" date="2019-08" db="EMBL/GenBank/DDBJ databases">
        <authorList>
            <person name="Kucharzyk K."/>
            <person name="Murdoch R.W."/>
            <person name="Higgins S."/>
            <person name="Loffler F."/>
        </authorList>
    </citation>
    <scope>NUCLEOTIDE SEQUENCE</scope>
</reference>
<dbReference type="EMBL" id="VSSQ01135095">
    <property type="protein sequence ID" value="MPN60166.1"/>
    <property type="molecule type" value="Genomic_DNA"/>
</dbReference>
<comment type="caution">
    <text evidence="1">The sequence shown here is derived from an EMBL/GenBank/DDBJ whole genome shotgun (WGS) entry which is preliminary data.</text>
</comment>